<feature type="compositionally biased region" description="Acidic residues" evidence="1">
    <location>
        <begin position="47"/>
        <end position="58"/>
    </location>
</feature>
<evidence type="ECO:0008006" key="4">
    <source>
        <dbReference type="Google" id="ProtNLM"/>
    </source>
</evidence>
<dbReference type="EMBL" id="CP000109">
    <property type="protein sequence ID" value="ABB41546.1"/>
    <property type="molecule type" value="Genomic_DNA"/>
</dbReference>
<evidence type="ECO:0000256" key="1">
    <source>
        <dbReference type="SAM" id="MobiDB-lite"/>
    </source>
</evidence>
<feature type="chain" id="PRO_5004220434" description="Lipoprotein" evidence="2">
    <location>
        <begin position="19"/>
        <end position="77"/>
    </location>
</feature>
<sequence>MRLNQSKLVSLFMLFSFAFGTLSLTGCSDSAEENMKETYQEAKEDMGEAVEDTQEAAEDVGQSVEDAAEEAQDKMAE</sequence>
<evidence type="ECO:0000256" key="2">
    <source>
        <dbReference type="SAM" id="SignalP"/>
    </source>
</evidence>
<reference evidence="3" key="1">
    <citation type="submission" date="2006-07" db="EMBL/GenBank/DDBJ databases">
        <title>Complete sequence of Thiomicrospira crunogena XCL-2.</title>
        <authorList>
            <consortium name="US DOE Joint Genome Institute"/>
            <person name="Copeland A."/>
            <person name="Lucas S."/>
            <person name="Lapidus A."/>
            <person name="Barry K."/>
            <person name="Detter J.C."/>
            <person name="Glavina del Rio T."/>
            <person name="Hammon N."/>
            <person name="Israni S."/>
            <person name="Dalin E."/>
            <person name="Tice H."/>
            <person name="Pitluck S."/>
            <person name="Chain P."/>
            <person name="Malfatti S."/>
            <person name="Shin M."/>
            <person name="Vergez L."/>
            <person name="Schmutz J."/>
            <person name="Larimer F."/>
            <person name="Land M."/>
            <person name="Hauser L."/>
            <person name="Kyrpides N."/>
            <person name="Lykidis A."/>
            <person name="Scott K.M."/>
            <person name="Sievert S."/>
            <person name="Kerfeld C."/>
            <person name="Freyermuth S."/>
            <person name="Dobrinski K."/>
            <person name="Boller A."/>
            <person name="Fitzpatrick K."/>
            <person name="Thoma P."/>
            <person name="Moore J."/>
            <person name="Richardson P."/>
        </authorList>
    </citation>
    <scope>NUCLEOTIDE SEQUENCE</scope>
    <source>
        <strain evidence="3">XCL-2</strain>
    </source>
</reference>
<proteinExistence type="predicted"/>
<dbReference type="PROSITE" id="PS51257">
    <property type="entry name" value="PROKAR_LIPOPROTEIN"/>
    <property type="match status" value="1"/>
</dbReference>
<organism evidence="3">
    <name type="scientific">Hydrogenovibrio crunogenus (strain DSM 25203 / XCL-2)</name>
    <name type="common">Thiomicrospira crunogena</name>
    <dbReference type="NCBI Taxonomy" id="317025"/>
    <lineage>
        <taxon>Bacteria</taxon>
        <taxon>Pseudomonadati</taxon>
        <taxon>Pseudomonadota</taxon>
        <taxon>Gammaproteobacteria</taxon>
        <taxon>Thiotrichales</taxon>
        <taxon>Piscirickettsiaceae</taxon>
        <taxon>Hydrogenovibrio</taxon>
    </lineage>
</organism>
<name>Q31H27_HYDCU</name>
<feature type="region of interest" description="Disordered" evidence="1">
    <location>
        <begin position="35"/>
        <end position="77"/>
    </location>
</feature>
<dbReference type="STRING" id="317025.Tcr_0951"/>
<dbReference type="OrthoDB" id="5616601at2"/>
<feature type="compositionally biased region" description="Basic and acidic residues" evidence="1">
    <location>
        <begin position="35"/>
        <end position="46"/>
    </location>
</feature>
<dbReference type="AlphaFoldDB" id="Q31H27"/>
<feature type="signal peptide" evidence="2">
    <location>
        <begin position="1"/>
        <end position="18"/>
    </location>
</feature>
<protein>
    <recommendedName>
        <fullName evidence="4">Lipoprotein</fullName>
    </recommendedName>
</protein>
<accession>Q31H27</accession>
<dbReference type="HOGENOM" id="CLU_2636919_0_0_6"/>
<gene>
    <name evidence="3" type="ordered locus">Tcr_0951</name>
</gene>
<evidence type="ECO:0000313" key="3">
    <source>
        <dbReference type="EMBL" id="ABB41546.1"/>
    </source>
</evidence>
<keyword evidence="2" id="KW-0732">Signal</keyword>
<dbReference type="KEGG" id="tcx:Tcr_0951"/>